<reference evidence="2" key="1">
    <citation type="journal article" date="2008" name="Nat. Genet.">
        <title>The Pristionchus pacificus genome provides a unique perspective on nematode lifestyle and parasitism.</title>
        <authorList>
            <person name="Dieterich C."/>
            <person name="Clifton S.W."/>
            <person name="Schuster L.N."/>
            <person name="Chinwalla A."/>
            <person name="Delehaunty K."/>
            <person name="Dinkelacker I."/>
            <person name="Fulton L."/>
            <person name="Fulton R."/>
            <person name="Godfrey J."/>
            <person name="Minx P."/>
            <person name="Mitreva M."/>
            <person name="Roeseler W."/>
            <person name="Tian H."/>
            <person name="Witte H."/>
            <person name="Yang S.P."/>
            <person name="Wilson R.K."/>
            <person name="Sommer R.J."/>
        </authorList>
    </citation>
    <scope>NUCLEOTIDE SEQUENCE [LARGE SCALE GENOMIC DNA]</scope>
    <source>
        <strain evidence="2">PS312</strain>
    </source>
</reference>
<name>A0A2A6CFD7_PRIPA</name>
<protein>
    <submittedName>
        <fullName evidence="1">Uncharacterized protein</fullName>
    </submittedName>
</protein>
<dbReference type="EnsemblMetazoa" id="PPA38368.1">
    <property type="protein sequence ID" value="PPA38368.1"/>
    <property type="gene ID" value="WBGene00276737"/>
</dbReference>
<evidence type="ECO:0000313" key="2">
    <source>
        <dbReference type="Proteomes" id="UP000005239"/>
    </source>
</evidence>
<gene>
    <name evidence="1" type="primary">WBGene00276737</name>
</gene>
<keyword evidence="2" id="KW-1185">Reference proteome</keyword>
<organism evidence="1 2">
    <name type="scientific">Pristionchus pacificus</name>
    <name type="common">Parasitic nematode worm</name>
    <dbReference type="NCBI Taxonomy" id="54126"/>
    <lineage>
        <taxon>Eukaryota</taxon>
        <taxon>Metazoa</taxon>
        <taxon>Ecdysozoa</taxon>
        <taxon>Nematoda</taxon>
        <taxon>Chromadorea</taxon>
        <taxon>Rhabditida</taxon>
        <taxon>Rhabditina</taxon>
        <taxon>Diplogasteromorpha</taxon>
        <taxon>Diplogasteroidea</taxon>
        <taxon>Neodiplogasteridae</taxon>
        <taxon>Pristionchus</taxon>
    </lineage>
</organism>
<reference evidence="1" key="2">
    <citation type="submission" date="2022-06" db="UniProtKB">
        <authorList>
            <consortium name="EnsemblMetazoa"/>
        </authorList>
    </citation>
    <scope>IDENTIFICATION</scope>
    <source>
        <strain evidence="1">PS312</strain>
    </source>
</reference>
<proteinExistence type="predicted"/>
<dbReference type="AlphaFoldDB" id="A0A2A6CFD7"/>
<dbReference type="Proteomes" id="UP000005239">
    <property type="component" value="Unassembled WGS sequence"/>
</dbReference>
<sequence>MDDGLPFNDKVTARATIFRYLDRDMYEAEEKSFYYLTLAIHELYSSRKEEDRILVENMTTIEKTIARTYINDPWLRFQWLIYGYREGDEKRAYNGLVLLRTEMLPEFISLISPDLPGPFILSIINRQIRLENHFLALLARYVTNLSPEERDNFKSILDGHDGGDIMSEYALAD</sequence>
<accession>A0A2A6CFD7</accession>
<accession>A0A8R1UT81</accession>
<evidence type="ECO:0000313" key="1">
    <source>
        <dbReference type="EnsemblMetazoa" id="PPA38368.1"/>
    </source>
</evidence>